<protein>
    <submittedName>
        <fullName evidence="1">Uncharacterized protein</fullName>
    </submittedName>
</protein>
<reference evidence="1" key="1">
    <citation type="submission" date="2014-09" db="EMBL/GenBank/DDBJ databases">
        <authorList>
            <person name="Magalhaes I.L.F."/>
            <person name="Oliveira U."/>
            <person name="Santos F.R."/>
            <person name="Vidigal T.H.D.A."/>
            <person name="Brescovit A.D."/>
            <person name="Santos A.J."/>
        </authorList>
    </citation>
    <scope>NUCLEOTIDE SEQUENCE</scope>
    <source>
        <tissue evidence="1">Shoot tissue taken approximately 20 cm above the soil surface</tissue>
    </source>
</reference>
<proteinExistence type="predicted"/>
<name>A0A0A9AVJ4_ARUDO</name>
<evidence type="ECO:0000313" key="1">
    <source>
        <dbReference type="EMBL" id="JAD53908.1"/>
    </source>
</evidence>
<dbReference type="EMBL" id="GBRH01243987">
    <property type="protein sequence ID" value="JAD53908.1"/>
    <property type="molecule type" value="Transcribed_RNA"/>
</dbReference>
<sequence>MLGMVHAALST</sequence>
<accession>A0A0A9AVJ4</accession>
<organism evidence="1">
    <name type="scientific">Arundo donax</name>
    <name type="common">Giant reed</name>
    <name type="synonym">Donax arundinaceus</name>
    <dbReference type="NCBI Taxonomy" id="35708"/>
    <lineage>
        <taxon>Eukaryota</taxon>
        <taxon>Viridiplantae</taxon>
        <taxon>Streptophyta</taxon>
        <taxon>Embryophyta</taxon>
        <taxon>Tracheophyta</taxon>
        <taxon>Spermatophyta</taxon>
        <taxon>Magnoliopsida</taxon>
        <taxon>Liliopsida</taxon>
        <taxon>Poales</taxon>
        <taxon>Poaceae</taxon>
        <taxon>PACMAD clade</taxon>
        <taxon>Arundinoideae</taxon>
        <taxon>Arundineae</taxon>
        <taxon>Arundo</taxon>
    </lineage>
</organism>
<reference evidence="1" key="2">
    <citation type="journal article" date="2015" name="Data Brief">
        <title>Shoot transcriptome of the giant reed, Arundo donax.</title>
        <authorList>
            <person name="Barrero R.A."/>
            <person name="Guerrero F.D."/>
            <person name="Moolhuijzen P."/>
            <person name="Goolsby J.A."/>
            <person name="Tidwell J."/>
            <person name="Bellgard S.E."/>
            <person name="Bellgard M.I."/>
        </authorList>
    </citation>
    <scope>NUCLEOTIDE SEQUENCE</scope>
    <source>
        <tissue evidence="1">Shoot tissue taken approximately 20 cm above the soil surface</tissue>
    </source>
</reference>